<dbReference type="AlphaFoldDB" id="A0A060DGC4"/>
<evidence type="ECO:0000256" key="1">
    <source>
        <dbReference type="SAM" id="Phobius"/>
    </source>
</evidence>
<feature type="transmembrane region" description="Helical" evidence="1">
    <location>
        <begin position="27"/>
        <end position="51"/>
    </location>
</feature>
<sequence length="143" mass="16771">MLLENYDNSFKLWKELIFLGKNKIDKLIFVLLFENLLNITGVLLIIAKFLWSVGNFIKSRKTLIKTISHSKNSLFVLINILLLEITSFKLNNSNFIVKLTKKTASHVPNINYNLFPCFISSHIPKRILYYFSIYLLQNKLKMN</sequence>
<dbReference type="Proteomes" id="UP000243670">
    <property type="component" value="Nucleomorph 1"/>
</dbReference>
<proteinExistence type="predicted"/>
<keyword evidence="1" id="KW-0812">Transmembrane</keyword>
<keyword evidence="1" id="KW-0472">Membrane</keyword>
<keyword evidence="2" id="KW-0542">Nucleomorph</keyword>
<evidence type="ECO:0000313" key="2">
    <source>
        <dbReference type="EMBL" id="AIB09584.1"/>
    </source>
</evidence>
<gene>
    <name evidence="2" type="ORF">M951_chr1102</name>
</gene>
<keyword evidence="1" id="KW-1133">Transmembrane helix</keyword>
<organism evidence="2 3">
    <name type="scientific">Lotharella oceanica</name>
    <dbReference type="NCBI Taxonomy" id="641309"/>
    <lineage>
        <taxon>Eukaryota</taxon>
        <taxon>Sar</taxon>
        <taxon>Rhizaria</taxon>
        <taxon>Cercozoa</taxon>
        <taxon>Chlorarachniophyceae</taxon>
        <taxon>Lotharella</taxon>
    </lineage>
</organism>
<dbReference type="EMBL" id="CP006627">
    <property type="protein sequence ID" value="AIB09584.1"/>
    <property type="molecule type" value="Genomic_DNA"/>
</dbReference>
<accession>A0A060DGC4</accession>
<evidence type="ECO:0000313" key="3">
    <source>
        <dbReference type="Proteomes" id="UP000243670"/>
    </source>
</evidence>
<geneLocation type="nucleomorph" evidence="2"/>
<name>A0A060DGC4_9EUKA</name>
<reference evidence="2 3" key="1">
    <citation type="journal article" date="2014" name="BMC Genomics">
        <title>Nucleomorph and plastid genome sequences of the chlorarachniophyte Lotharella oceanica: convergent reductive evolution and frequent recombination in nucleomorph-bearing algae.</title>
        <authorList>
            <person name="Tanifuji G."/>
            <person name="Onodera N.T."/>
            <person name="Brown M.W."/>
            <person name="Curtis B.A."/>
            <person name="Roger A.J."/>
            <person name="Ka-Shu Wong G."/>
            <person name="Melkonian M."/>
            <person name="Archibald J.M."/>
        </authorList>
    </citation>
    <scope>NUCLEOTIDE SEQUENCE [LARGE SCALE GENOMIC DNA]</scope>
    <source>
        <strain evidence="2 3">CCMP622</strain>
    </source>
</reference>
<protein>
    <submittedName>
        <fullName evidence="2">Uncharacterized protein</fullName>
    </submittedName>
</protein>